<gene>
    <name evidence="4" type="ORF">NIES1031_01705</name>
</gene>
<evidence type="ECO:0000313" key="5">
    <source>
        <dbReference type="Proteomes" id="UP000185984"/>
    </source>
</evidence>
<accession>A0A1U7I077</accession>
<evidence type="ECO:0000256" key="2">
    <source>
        <dbReference type="SAM" id="Phobius"/>
    </source>
</evidence>
<dbReference type="AlphaFoldDB" id="A0A1U7I077"/>
<comment type="caution">
    <text evidence="4">The sequence shown here is derived from an EMBL/GenBank/DDBJ whole genome shotgun (WGS) entry which is preliminary data.</text>
</comment>
<keyword evidence="2" id="KW-0472">Membrane</keyword>
<keyword evidence="5" id="KW-1185">Reference proteome</keyword>
<keyword evidence="2" id="KW-1133">Transmembrane helix</keyword>
<evidence type="ECO:0000313" key="4">
    <source>
        <dbReference type="EMBL" id="OKH29318.1"/>
    </source>
</evidence>
<sequence length="469" mass="49719">MQRSRSVREGSVGLLLLLGVGLFVGLVLWLRGVTIGRRSYSAIIEFANVGGMQQGGVVRYRGVNVGSIAAIRPGPNGVEVDVEIAPANLIIPRDVQIAANQSGLISEVSIDITPQASLPSNAVNALPLDPNCDRTLIVCNGARLQGEIGISLDQLISATTRFTTAYSDPNFVNTVNEATKNASQAAAGVAQLTRELSSLTRATQQQIGSLSATANSVQRAADEITASTTKTAAQFGATADQIRLTTAQVNRLVNNLDNLVTTNRTTLVRVLENIDQSSEQLRLTVGALSPTVNRFTQGELIQNLEALSANAAQASANLRDISNALNTPTNLVVLQQTLDSARVTFENAQKITSDLDELTGDPAFRENLRRLINGLSGLVSSTDQLQQQIEVAQTLDSVSATVKNAKLKNPEASAKGEDVAVDSSAIATLQSLEDLLERSSDAAKTAGTQVLPNPQDFDSHESSLELFPQ</sequence>
<feature type="transmembrane region" description="Helical" evidence="2">
    <location>
        <begin position="12"/>
        <end position="30"/>
    </location>
</feature>
<proteinExistence type="predicted"/>
<organism evidence="4 5">
    <name type="scientific">Chroogloeocystis siderophila 5.2 s.c.1</name>
    <dbReference type="NCBI Taxonomy" id="247279"/>
    <lineage>
        <taxon>Bacteria</taxon>
        <taxon>Bacillati</taxon>
        <taxon>Cyanobacteriota</taxon>
        <taxon>Cyanophyceae</taxon>
        <taxon>Oscillatoriophycideae</taxon>
        <taxon>Chroococcales</taxon>
        <taxon>Chroococcaceae</taxon>
        <taxon>Chroogloeocystis</taxon>
    </lineage>
</organism>
<dbReference type="RefSeq" id="WP_073547794.1">
    <property type="nucleotide sequence ID" value="NZ_CAWMVK010000001.1"/>
</dbReference>
<dbReference type="Proteomes" id="UP000185984">
    <property type="component" value="Unassembled WGS sequence"/>
</dbReference>
<dbReference type="InterPro" id="IPR039342">
    <property type="entry name" value="TGD2-like"/>
</dbReference>
<keyword evidence="2" id="KW-0812">Transmembrane</keyword>
<protein>
    <submittedName>
        <fullName evidence="4">Chemotaxis protein</fullName>
    </submittedName>
</protein>
<dbReference type="OrthoDB" id="460587at2"/>
<dbReference type="EMBL" id="MRCC01000001">
    <property type="protein sequence ID" value="OKH29318.1"/>
    <property type="molecule type" value="Genomic_DNA"/>
</dbReference>
<reference evidence="4 5" key="1">
    <citation type="submission" date="2016-11" db="EMBL/GenBank/DDBJ databases">
        <title>Draft Genome Sequences of Nine Cyanobacterial Strains from Diverse Habitats.</title>
        <authorList>
            <person name="Zhu T."/>
            <person name="Hou S."/>
            <person name="Lu X."/>
            <person name="Hess W.R."/>
        </authorList>
    </citation>
    <scope>NUCLEOTIDE SEQUENCE [LARGE SCALE GENOMIC DNA]</scope>
    <source>
        <strain evidence="4 5">5.2 s.c.1</strain>
    </source>
</reference>
<evidence type="ECO:0000256" key="1">
    <source>
        <dbReference type="SAM" id="MobiDB-lite"/>
    </source>
</evidence>
<name>A0A1U7I077_9CHRO</name>
<dbReference type="Pfam" id="PF02470">
    <property type="entry name" value="MlaD"/>
    <property type="match status" value="1"/>
</dbReference>
<dbReference type="InterPro" id="IPR003399">
    <property type="entry name" value="Mce/MlaD"/>
</dbReference>
<dbReference type="STRING" id="247279.NIES1031_01705"/>
<evidence type="ECO:0000259" key="3">
    <source>
        <dbReference type="Pfam" id="PF02470"/>
    </source>
</evidence>
<dbReference type="PANTHER" id="PTHR34675:SF1">
    <property type="entry name" value="PROTEIN TRIGALACTOSYLDIACYLGLYCEROL 2, CHLOROPLASTIC"/>
    <property type="match status" value="1"/>
</dbReference>
<feature type="region of interest" description="Disordered" evidence="1">
    <location>
        <begin position="440"/>
        <end position="469"/>
    </location>
</feature>
<dbReference type="PANTHER" id="PTHR34675">
    <property type="entry name" value="PROTEIN TRIGALACTOSYLDIACYLGLYCEROL 2, CHLOROPLASTIC"/>
    <property type="match status" value="1"/>
</dbReference>
<feature type="domain" description="Mce/MlaD" evidence="3">
    <location>
        <begin position="39"/>
        <end position="114"/>
    </location>
</feature>